<proteinExistence type="predicted"/>
<organism evidence="1">
    <name type="scientific">Arundo donax</name>
    <name type="common">Giant reed</name>
    <name type="synonym">Donax arundinaceus</name>
    <dbReference type="NCBI Taxonomy" id="35708"/>
    <lineage>
        <taxon>Eukaryota</taxon>
        <taxon>Viridiplantae</taxon>
        <taxon>Streptophyta</taxon>
        <taxon>Embryophyta</taxon>
        <taxon>Tracheophyta</taxon>
        <taxon>Spermatophyta</taxon>
        <taxon>Magnoliopsida</taxon>
        <taxon>Liliopsida</taxon>
        <taxon>Poales</taxon>
        <taxon>Poaceae</taxon>
        <taxon>PACMAD clade</taxon>
        <taxon>Arundinoideae</taxon>
        <taxon>Arundineae</taxon>
        <taxon>Arundo</taxon>
    </lineage>
</organism>
<reference evidence="1" key="2">
    <citation type="journal article" date="2015" name="Data Brief">
        <title>Shoot transcriptome of the giant reed, Arundo donax.</title>
        <authorList>
            <person name="Barrero R.A."/>
            <person name="Guerrero F.D."/>
            <person name="Moolhuijzen P."/>
            <person name="Goolsby J.A."/>
            <person name="Tidwell J."/>
            <person name="Bellgard S.E."/>
            <person name="Bellgard M.I."/>
        </authorList>
    </citation>
    <scope>NUCLEOTIDE SEQUENCE</scope>
    <source>
        <tissue evidence="1">Shoot tissue taken approximately 20 cm above the soil surface</tissue>
    </source>
</reference>
<dbReference type="EMBL" id="GBRH01282109">
    <property type="protein sequence ID" value="JAD15786.1"/>
    <property type="molecule type" value="Transcribed_RNA"/>
</dbReference>
<reference evidence="1" key="1">
    <citation type="submission" date="2014-09" db="EMBL/GenBank/DDBJ databases">
        <authorList>
            <person name="Magalhaes I.L.F."/>
            <person name="Oliveira U."/>
            <person name="Santos F.R."/>
            <person name="Vidigal T.H.D.A."/>
            <person name="Brescovit A.D."/>
            <person name="Santos A.J."/>
        </authorList>
    </citation>
    <scope>NUCLEOTIDE SEQUENCE</scope>
    <source>
        <tissue evidence="1">Shoot tissue taken approximately 20 cm above the soil surface</tissue>
    </source>
</reference>
<name>A0A0A8XPX1_ARUDO</name>
<evidence type="ECO:0000313" key="1">
    <source>
        <dbReference type="EMBL" id="JAD15786.1"/>
    </source>
</evidence>
<accession>A0A0A8XPX1</accession>
<protein>
    <submittedName>
        <fullName evidence="1">Uncharacterized protein</fullName>
    </submittedName>
</protein>
<sequence length="132" mass="14433">MQCKSVKRKGDTDGKDQKTLVDTKDLIKNVAGNAGYCKDKRLQLMAGRHMQWIEAGNVHTSNCIIIQTRIRSAIDGWGLPNKNFVSPFSHIDSNLLSDCTSSFSACFAASGLCVRPRKGASALFITRVATQV</sequence>
<dbReference type="AlphaFoldDB" id="A0A0A8XPX1"/>